<reference evidence="2" key="1">
    <citation type="journal article" date="2020" name="Stud. Mycol.">
        <title>101 Dothideomycetes genomes: a test case for predicting lifestyles and emergence of pathogens.</title>
        <authorList>
            <person name="Haridas S."/>
            <person name="Albert R."/>
            <person name="Binder M."/>
            <person name="Bloem J."/>
            <person name="Labutti K."/>
            <person name="Salamov A."/>
            <person name="Andreopoulos B."/>
            <person name="Baker S."/>
            <person name="Barry K."/>
            <person name="Bills G."/>
            <person name="Bluhm B."/>
            <person name="Cannon C."/>
            <person name="Castanera R."/>
            <person name="Culley D."/>
            <person name="Daum C."/>
            <person name="Ezra D."/>
            <person name="Gonzalez J."/>
            <person name="Henrissat B."/>
            <person name="Kuo A."/>
            <person name="Liang C."/>
            <person name="Lipzen A."/>
            <person name="Lutzoni F."/>
            <person name="Magnuson J."/>
            <person name="Mondo S."/>
            <person name="Nolan M."/>
            <person name="Ohm R."/>
            <person name="Pangilinan J."/>
            <person name="Park H.-J."/>
            <person name="Ramirez L."/>
            <person name="Alfaro M."/>
            <person name="Sun H."/>
            <person name="Tritt A."/>
            <person name="Yoshinaga Y."/>
            <person name="Zwiers L.-H."/>
            <person name="Turgeon B."/>
            <person name="Goodwin S."/>
            <person name="Spatafora J."/>
            <person name="Crous P."/>
            <person name="Grigoriev I."/>
        </authorList>
    </citation>
    <scope>NUCLEOTIDE SEQUENCE</scope>
    <source>
        <strain evidence="2">CBS 279.74</strain>
    </source>
</reference>
<feature type="compositionally biased region" description="Basic residues" evidence="1">
    <location>
        <begin position="93"/>
        <end position="105"/>
    </location>
</feature>
<dbReference type="EMBL" id="MU005771">
    <property type="protein sequence ID" value="KAF2708695.1"/>
    <property type="molecule type" value="Genomic_DNA"/>
</dbReference>
<feature type="region of interest" description="Disordered" evidence="1">
    <location>
        <begin position="72"/>
        <end position="120"/>
    </location>
</feature>
<accession>A0A6G1K836</accession>
<proteinExistence type="predicted"/>
<evidence type="ECO:0000313" key="3">
    <source>
        <dbReference type="Proteomes" id="UP000799428"/>
    </source>
</evidence>
<keyword evidence="3" id="KW-1185">Reference proteome</keyword>
<sequence>MMAFVCLDPSTCAASVVGVVSKSRRMPRQPIGPACPRPYIAIHSYIGIHPSLRPLAPSRMTAPTNRQSFLCEQPSPPFIPKSEPLPRVPPPPPHRKGLFRKKRQHHETSAVFFEPRTAFK</sequence>
<protein>
    <submittedName>
        <fullName evidence="2">Uncharacterized protein</fullName>
    </submittedName>
</protein>
<organism evidence="2 3">
    <name type="scientific">Pleomassaria siparia CBS 279.74</name>
    <dbReference type="NCBI Taxonomy" id="1314801"/>
    <lineage>
        <taxon>Eukaryota</taxon>
        <taxon>Fungi</taxon>
        <taxon>Dikarya</taxon>
        <taxon>Ascomycota</taxon>
        <taxon>Pezizomycotina</taxon>
        <taxon>Dothideomycetes</taxon>
        <taxon>Pleosporomycetidae</taxon>
        <taxon>Pleosporales</taxon>
        <taxon>Pleomassariaceae</taxon>
        <taxon>Pleomassaria</taxon>
    </lineage>
</organism>
<evidence type="ECO:0000313" key="2">
    <source>
        <dbReference type="EMBL" id="KAF2708695.1"/>
    </source>
</evidence>
<dbReference type="AlphaFoldDB" id="A0A6G1K836"/>
<dbReference type="Proteomes" id="UP000799428">
    <property type="component" value="Unassembled WGS sequence"/>
</dbReference>
<gene>
    <name evidence="2" type="ORF">K504DRAFT_287488</name>
</gene>
<name>A0A6G1K836_9PLEO</name>
<evidence type="ECO:0000256" key="1">
    <source>
        <dbReference type="SAM" id="MobiDB-lite"/>
    </source>
</evidence>